<dbReference type="OrthoDB" id="978214at2"/>
<proteinExistence type="predicted"/>
<dbReference type="RefSeq" id="WP_126612794.1">
    <property type="nucleotide sequence ID" value="NZ_CP034562.1"/>
</dbReference>
<organism evidence="1 2">
    <name type="scientific">Flammeovirga pectinis</name>
    <dbReference type="NCBI Taxonomy" id="2494373"/>
    <lineage>
        <taxon>Bacteria</taxon>
        <taxon>Pseudomonadati</taxon>
        <taxon>Bacteroidota</taxon>
        <taxon>Cytophagia</taxon>
        <taxon>Cytophagales</taxon>
        <taxon>Flammeovirgaceae</taxon>
        <taxon>Flammeovirga</taxon>
    </lineage>
</organism>
<dbReference type="KEGG" id="fll:EI427_06295"/>
<reference evidence="1 2" key="1">
    <citation type="submission" date="2018-12" db="EMBL/GenBank/DDBJ databases">
        <title>Flammeovirga pectinis sp. nov., isolated from the gut of the Korean scallop, Patinopecten yessoensis.</title>
        <authorList>
            <person name="Bae J.-W."/>
            <person name="Jeong Y.-S."/>
            <person name="Kang W."/>
        </authorList>
    </citation>
    <scope>NUCLEOTIDE SEQUENCE [LARGE SCALE GENOMIC DNA]</scope>
    <source>
        <strain evidence="1 2">L12M1</strain>
    </source>
</reference>
<gene>
    <name evidence="1" type="ORF">EI427_06295</name>
</gene>
<evidence type="ECO:0000313" key="1">
    <source>
        <dbReference type="EMBL" id="AZQ61861.1"/>
    </source>
</evidence>
<dbReference type="AlphaFoldDB" id="A0A3S9P0Z6"/>
<dbReference type="Proteomes" id="UP000267268">
    <property type="component" value="Chromosome 1"/>
</dbReference>
<sequence>MKRLSIEELLTKKKYDEVIIVLEERVDKFETVNLEEFLIWASCYEKRGDYEAALHVLSIAYLEEYDSIQLDNEFDRIRTLQENVNQGIIQLGEGLTSSNEISLIKSTFQSLLDHNVYDEALRIWDDIIVQLRGNDIGELWFGNIASNLFQKLDENVIMKLPNRKKLLDTVIYYYISTSKVYDSNYQQALRLRQRSF</sequence>
<protein>
    <recommendedName>
        <fullName evidence="3">Tetratricopeptide repeat protein</fullName>
    </recommendedName>
</protein>
<accession>A0A3S9P0Z6</accession>
<dbReference type="EMBL" id="CP034562">
    <property type="protein sequence ID" value="AZQ61861.1"/>
    <property type="molecule type" value="Genomic_DNA"/>
</dbReference>
<keyword evidence="2" id="KW-1185">Reference proteome</keyword>
<evidence type="ECO:0008006" key="3">
    <source>
        <dbReference type="Google" id="ProtNLM"/>
    </source>
</evidence>
<name>A0A3S9P0Z6_9BACT</name>
<evidence type="ECO:0000313" key="2">
    <source>
        <dbReference type="Proteomes" id="UP000267268"/>
    </source>
</evidence>